<feature type="region of interest" description="Disordered" evidence="1">
    <location>
        <begin position="126"/>
        <end position="156"/>
    </location>
</feature>
<dbReference type="AlphaFoldDB" id="A0A1I2PKH6"/>
<feature type="compositionally biased region" description="Basic and acidic residues" evidence="1">
    <location>
        <begin position="126"/>
        <end position="150"/>
    </location>
</feature>
<sequence>MLPADMTGGASPSTAADLKVGAGVLMTFKQRIDKLLSEFEDSAGSASKVGAHRISRTSLSGHGTPFHEADALFAQYEQVHEHITQLSKTLGLQIEAMGIATQGAQNGFDTLDDDQRRRFWEIQIETDRLHSEAQQEKSGEGEKKLSDAKKSTKGLQ</sequence>
<evidence type="ECO:0000313" key="3">
    <source>
        <dbReference type="Proteomes" id="UP000181942"/>
    </source>
</evidence>
<dbReference type="OrthoDB" id="4296169at2"/>
<proteinExistence type="predicted"/>
<dbReference type="EMBL" id="FONR01000016">
    <property type="protein sequence ID" value="SFG16564.1"/>
    <property type="molecule type" value="Genomic_DNA"/>
</dbReference>
<organism evidence="2 3">
    <name type="scientific">Streptomyces mirabilis</name>
    <dbReference type="NCBI Taxonomy" id="68239"/>
    <lineage>
        <taxon>Bacteria</taxon>
        <taxon>Bacillati</taxon>
        <taxon>Actinomycetota</taxon>
        <taxon>Actinomycetes</taxon>
        <taxon>Kitasatosporales</taxon>
        <taxon>Streptomycetaceae</taxon>
        <taxon>Streptomyces</taxon>
    </lineage>
</organism>
<gene>
    <name evidence="2" type="ORF">SAMN02787118_116203</name>
</gene>
<protein>
    <recommendedName>
        <fullName evidence="4">Excreted virulence factor EspC, type VII ESX diderm</fullName>
    </recommendedName>
</protein>
<evidence type="ECO:0000256" key="1">
    <source>
        <dbReference type="SAM" id="MobiDB-lite"/>
    </source>
</evidence>
<evidence type="ECO:0008006" key="4">
    <source>
        <dbReference type="Google" id="ProtNLM"/>
    </source>
</evidence>
<accession>A0A1I2PKH6</accession>
<name>A0A1I2PKH6_9ACTN</name>
<dbReference type="RefSeq" id="WP_075031306.1">
    <property type="nucleotide sequence ID" value="NZ_FONR01000016.1"/>
</dbReference>
<reference evidence="2 3" key="1">
    <citation type="submission" date="2016-10" db="EMBL/GenBank/DDBJ databases">
        <authorList>
            <person name="de Groot N.N."/>
        </authorList>
    </citation>
    <scope>NUCLEOTIDE SEQUENCE [LARGE SCALE GENOMIC DNA]</scope>
    <source>
        <strain evidence="2 3">OK461</strain>
    </source>
</reference>
<evidence type="ECO:0000313" key="2">
    <source>
        <dbReference type="EMBL" id="SFG16564.1"/>
    </source>
</evidence>
<dbReference type="Proteomes" id="UP000181942">
    <property type="component" value="Unassembled WGS sequence"/>
</dbReference>